<organism evidence="4 5">
    <name type="scientific">Platanthera guangdongensis</name>
    <dbReference type="NCBI Taxonomy" id="2320717"/>
    <lineage>
        <taxon>Eukaryota</taxon>
        <taxon>Viridiplantae</taxon>
        <taxon>Streptophyta</taxon>
        <taxon>Embryophyta</taxon>
        <taxon>Tracheophyta</taxon>
        <taxon>Spermatophyta</taxon>
        <taxon>Magnoliopsida</taxon>
        <taxon>Liliopsida</taxon>
        <taxon>Asparagales</taxon>
        <taxon>Orchidaceae</taxon>
        <taxon>Orchidoideae</taxon>
        <taxon>Orchideae</taxon>
        <taxon>Orchidinae</taxon>
        <taxon>Platanthera</taxon>
    </lineage>
</organism>
<proteinExistence type="inferred from homology"/>
<keyword evidence="2" id="KW-0806">Transcription termination</keyword>
<gene>
    <name evidence="4" type="ORF">KSP40_PGU000514</name>
</gene>
<evidence type="ECO:0000313" key="4">
    <source>
        <dbReference type="EMBL" id="KAK8964077.1"/>
    </source>
</evidence>
<dbReference type="Pfam" id="PF02536">
    <property type="entry name" value="mTERF"/>
    <property type="match status" value="2"/>
</dbReference>
<keyword evidence="5" id="KW-1185">Reference proteome</keyword>
<dbReference type="InterPro" id="IPR038538">
    <property type="entry name" value="MTERF_sf"/>
</dbReference>
<keyword evidence="3" id="KW-0809">Transit peptide</keyword>
<reference evidence="4 5" key="1">
    <citation type="journal article" date="2022" name="Nat. Plants">
        <title>Genomes of leafy and leafless Platanthera orchids illuminate the evolution of mycoheterotrophy.</title>
        <authorList>
            <person name="Li M.H."/>
            <person name="Liu K.W."/>
            <person name="Li Z."/>
            <person name="Lu H.C."/>
            <person name="Ye Q.L."/>
            <person name="Zhang D."/>
            <person name="Wang J.Y."/>
            <person name="Li Y.F."/>
            <person name="Zhong Z.M."/>
            <person name="Liu X."/>
            <person name="Yu X."/>
            <person name="Liu D.K."/>
            <person name="Tu X.D."/>
            <person name="Liu B."/>
            <person name="Hao Y."/>
            <person name="Liao X.Y."/>
            <person name="Jiang Y.T."/>
            <person name="Sun W.H."/>
            <person name="Chen J."/>
            <person name="Chen Y.Q."/>
            <person name="Ai Y."/>
            <person name="Zhai J.W."/>
            <person name="Wu S.S."/>
            <person name="Zhou Z."/>
            <person name="Hsiao Y.Y."/>
            <person name="Wu W.L."/>
            <person name="Chen Y.Y."/>
            <person name="Lin Y.F."/>
            <person name="Hsu J.L."/>
            <person name="Li C.Y."/>
            <person name="Wang Z.W."/>
            <person name="Zhao X."/>
            <person name="Zhong W.Y."/>
            <person name="Ma X.K."/>
            <person name="Ma L."/>
            <person name="Huang J."/>
            <person name="Chen G.Z."/>
            <person name="Huang M.Z."/>
            <person name="Huang L."/>
            <person name="Peng D.H."/>
            <person name="Luo Y.B."/>
            <person name="Zou S.Q."/>
            <person name="Chen S.P."/>
            <person name="Lan S."/>
            <person name="Tsai W.C."/>
            <person name="Van de Peer Y."/>
            <person name="Liu Z.J."/>
        </authorList>
    </citation>
    <scope>NUCLEOTIDE SEQUENCE [LARGE SCALE GENOMIC DNA]</scope>
    <source>
        <strain evidence="4">Lor288</strain>
    </source>
</reference>
<sequence>MVSTPLSSPFTPVSNRIIPSPPSSSSPQVLTHATLSRLPSSALSLVGGLRSVLQPFPFLPLQRHNRIDRTNTASILSHFGSVLLLTELGIDQNEAEFLLHNNQAVTSSESLRLRIGTLQSVGLTNFFLRQAIAKRPDILTSLETGSFLNFINEEAVELLPKKLERLLVSTHPASFPGLLIKIRLLLCYGFPQKKLGHLLNVVDINRAFTNRTIDVIKKMILFLQRYGWPDIIVRRPKLLNLEFYDQLLPRVQFFTDLAGGDEESSSILIQKMPAILAYTVDHLESHLEFWKSVGLTEEQVFKIALVYPNIFSVSRERKLTSRIEFLDQCQLDAEAIFKFLIKAPLFVSLSYEENLAKKLSFLVKLGYRYRTREMAFAIGATTRTSTKNMQKVLGLFFCHGFSGEDVLSMSKKHPQVLQYSCESLEKKMEFLIHEMDREVGELLNFPAFLGYKLDGRIKYRYEKKIANRRKGLSINKLLSMSDERFSSKSKKMDRV</sequence>
<dbReference type="InterPro" id="IPR003690">
    <property type="entry name" value="MTERF"/>
</dbReference>
<comment type="similarity">
    <text evidence="1">Belongs to the mTERF family.</text>
</comment>
<dbReference type="EMBL" id="JBBWWR010000007">
    <property type="protein sequence ID" value="KAK8964077.1"/>
    <property type="molecule type" value="Genomic_DNA"/>
</dbReference>
<evidence type="ECO:0000256" key="2">
    <source>
        <dbReference type="ARBA" id="ARBA00022472"/>
    </source>
</evidence>
<comment type="caution">
    <text evidence="4">The sequence shown here is derived from an EMBL/GenBank/DDBJ whole genome shotgun (WGS) entry which is preliminary data.</text>
</comment>
<keyword evidence="2" id="KW-0805">Transcription regulation</keyword>
<evidence type="ECO:0000313" key="5">
    <source>
        <dbReference type="Proteomes" id="UP001412067"/>
    </source>
</evidence>
<protein>
    <recommendedName>
        <fullName evidence="6">Transcription termination factor MTERF8, chloroplastic</fullName>
    </recommendedName>
</protein>
<accession>A0ABR2MIW3</accession>
<evidence type="ECO:0000256" key="3">
    <source>
        <dbReference type="ARBA" id="ARBA00022946"/>
    </source>
</evidence>
<dbReference type="PANTHER" id="PTHR13068">
    <property type="entry name" value="CGI-12 PROTEIN-RELATED"/>
    <property type="match status" value="1"/>
</dbReference>
<evidence type="ECO:0008006" key="6">
    <source>
        <dbReference type="Google" id="ProtNLM"/>
    </source>
</evidence>
<dbReference type="SMART" id="SM00733">
    <property type="entry name" value="Mterf"/>
    <property type="match status" value="7"/>
</dbReference>
<evidence type="ECO:0000256" key="1">
    <source>
        <dbReference type="ARBA" id="ARBA00007692"/>
    </source>
</evidence>
<dbReference type="Proteomes" id="UP001412067">
    <property type="component" value="Unassembled WGS sequence"/>
</dbReference>
<keyword evidence="2" id="KW-0804">Transcription</keyword>
<dbReference type="PANTHER" id="PTHR13068:SF135">
    <property type="entry name" value="TRANSCRIPTION TERMINATION FACTOR MTERF8, CHLOROPLASTIC"/>
    <property type="match status" value="1"/>
</dbReference>
<dbReference type="Gene3D" id="1.25.70.10">
    <property type="entry name" value="Transcription termination factor 3, mitochondrial"/>
    <property type="match status" value="1"/>
</dbReference>
<name>A0ABR2MIW3_9ASPA</name>